<dbReference type="Pfam" id="PF10551">
    <property type="entry name" value="MULE"/>
    <property type="match status" value="1"/>
</dbReference>
<dbReference type="GO" id="GO:0008270">
    <property type="term" value="F:zinc ion binding"/>
    <property type="evidence" value="ECO:0007669"/>
    <property type="project" value="UniProtKB-KW"/>
</dbReference>
<dbReference type="Pfam" id="PF03101">
    <property type="entry name" value="FAR1"/>
    <property type="match status" value="1"/>
</dbReference>
<name>A0A8X8Y7G4_SALSN</name>
<dbReference type="EMBL" id="PNBA02000005">
    <property type="protein sequence ID" value="KAG6424546.1"/>
    <property type="molecule type" value="Genomic_DNA"/>
</dbReference>
<dbReference type="PROSITE" id="PS50966">
    <property type="entry name" value="ZF_SWIM"/>
    <property type="match status" value="1"/>
</dbReference>
<dbReference type="Proteomes" id="UP000298416">
    <property type="component" value="Unassembled WGS sequence"/>
</dbReference>
<dbReference type="Pfam" id="PF04434">
    <property type="entry name" value="SWIM"/>
    <property type="match status" value="1"/>
</dbReference>
<dbReference type="InterPro" id="IPR007527">
    <property type="entry name" value="Znf_SWIM"/>
</dbReference>
<protein>
    <recommendedName>
        <fullName evidence="5">SWIM-type domain-containing protein</fullName>
    </recommendedName>
</protein>
<comment type="caution">
    <text evidence="6">The sequence shown here is derived from an EMBL/GenBank/DDBJ whole genome shotgun (WGS) entry which is preliminary data.</text>
</comment>
<reference evidence="6" key="2">
    <citation type="submission" date="2020-08" db="EMBL/GenBank/DDBJ databases">
        <title>Plant Genome Project.</title>
        <authorList>
            <person name="Zhang R.-G."/>
        </authorList>
    </citation>
    <scope>NUCLEOTIDE SEQUENCE</scope>
    <source>
        <strain evidence="6">Huo1</strain>
        <tissue evidence="6">Leaf</tissue>
    </source>
</reference>
<proteinExistence type="predicted"/>
<dbReference type="InterPro" id="IPR004330">
    <property type="entry name" value="FAR1_DNA_bnd_dom"/>
</dbReference>
<dbReference type="AlphaFoldDB" id="A0A8X8Y7G4"/>
<sequence>MKFQSINDAFEFYNQYAGEAGFSARYSNSKKNKMTNEVVWKQFVCFKAGQTDEAHSKNRAPTSGPIQIRARDEVRTNCKAKISIVKQQTGSDWSVSVFMEGHNHGLSTPSKVHLLRSHRSVSAVKRVLTQQFSEANIPTCQQMQLLEMESGGPESVGCTERDIRNLERELRNEQKGIDVETLIEFFTSEKEKNSSFFFDYETDSDHIFKRCFWADPKSRRAYGAFGDVVVFDSTYNTNKYGMIFTPFVGVNHHHQTIVFGCGFLSDEKTEWYIWLLNKFMDAMPSDAPKAIITDQDPAMTKALAQVLPETVHRYCLWHILNKFPEKISLVIFRDHYQSIRNVTKIQHLPRNLRMDGKSSSSKPRLLMHDKNSDHISCNCGKFEFDGIPCRHMLAFFRVNQIFELPDKYILKQWTREAKIGVTYILDDENCNDDPTRFLISRRAKLSYKASTLIDYASLTDEGTKLLDEQLDYIHGKIKEMGISQTTMHGSQTRKSLDKTKTIGDPSKIRSKGCGKRILSSKEKLILKTRACRGCGLRGASHDKRNCPKLQDRPFADDHHDISQYANERDLLSVAKTIF</sequence>
<evidence type="ECO:0000256" key="1">
    <source>
        <dbReference type="ARBA" id="ARBA00022723"/>
    </source>
</evidence>
<keyword evidence="3" id="KW-0862">Zinc</keyword>
<evidence type="ECO:0000256" key="2">
    <source>
        <dbReference type="ARBA" id="ARBA00022771"/>
    </source>
</evidence>
<accession>A0A8X8Y7G4</accession>
<gene>
    <name evidence="6" type="ORF">SASPL_114964</name>
</gene>
<evidence type="ECO:0000259" key="5">
    <source>
        <dbReference type="PROSITE" id="PS50966"/>
    </source>
</evidence>
<reference evidence="6" key="1">
    <citation type="submission" date="2018-01" db="EMBL/GenBank/DDBJ databases">
        <authorList>
            <person name="Mao J.F."/>
        </authorList>
    </citation>
    <scope>NUCLEOTIDE SEQUENCE</scope>
    <source>
        <strain evidence="6">Huo1</strain>
        <tissue evidence="6">Leaf</tissue>
    </source>
</reference>
<feature type="domain" description="SWIM-type" evidence="5">
    <location>
        <begin position="363"/>
        <end position="400"/>
    </location>
</feature>
<dbReference type="PANTHER" id="PTHR47718">
    <property type="entry name" value="OS01G0519700 PROTEIN"/>
    <property type="match status" value="1"/>
</dbReference>
<organism evidence="6">
    <name type="scientific">Salvia splendens</name>
    <name type="common">Scarlet sage</name>
    <dbReference type="NCBI Taxonomy" id="180675"/>
    <lineage>
        <taxon>Eukaryota</taxon>
        <taxon>Viridiplantae</taxon>
        <taxon>Streptophyta</taxon>
        <taxon>Embryophyta</taxon>
        <taxon>Tracheophyta</taxon>
        <taxon>Spermatophyta</taxon>
        <taxon>Magnoliopsida</taxon>
        <taxon>eudicotyledons</taxon>
        <taxon>Gunneridae</taxon>
        <taxon>Pentapetalae</taxon>
        <taxon>asterids</taxon>
        <taxon>lamiids</taxon>
        <taxon>Lamiales</taxon>
        <taxon>Lamiaceae</taxon>
        <taxon>Nepetoideae</taxon>
        <taxon>Mentheae</taxon>
        <taxon>Salviinae</taxon>
        <taxon>Salvia</taxon>
        <taxon>Salvia subgen. Calosphace</taxon>
        <taxon>core Calosphace</taxon>
    </lineage>
</organism>
<evidence type="ECO:0000313" key="7">
    <source>
        <dbReference type="Proteomes" id="UP000298416"/>
    </source>
</evidence>
<dbReference type="SMART" id="SM00575">
    <property type="entry name" value="ZnF_PMZ"/>
    <property type="match status" value="1"/>
</dbReference>
<evidence type="ECO:0000256" key="3">
    <source>
        <dbReference type="ARBA" id="ARBA00022833"/>
    </source>
</evidence>
<evidence type="ECO:0000256" key="4">
    <source>
        <dbReference type="PROSITE-ProRule" id="PRU00325"/>
    </source>
</evidence>
<keyword evidence="1" id="KW-0479">Metal-binding</keyword>
<keyword evidence="7" id="KW-1185">Reference proteome</keyword>
<keyword evidence="2 4" id="KW-0863">Zinc-finger</keyword>
<dbReference type="InterPro" id="IPR006564">
    <property type="entry name" value="Znf_PMZ"/>
</dbReference>
<dbReference type="InterPro" id="IPR018289">
    <property type="entry name" value="MULE_transposase_dom"/>
</dbReference>
<evidence type="ECO:0000313" key="6">
    <source>
        <dbReference type="EMBL" id="KAG6424546.1"/>
    </source>
</evidence>